<reference evidence="2 3" key="1">
    <citation type="journal article" date="2016" name="Nat. Commun.">
        <title>Thousands of microbial genomes shed light on interconnected biogeochemical processes in an aquifer system.</title>
        <authorList>
            <person name="Anantharaman K."/>
            <person name="Brown C.T."/>
            <person name="Hug L.A."/>
            <person name="Sharon I."/>
            <person name="Castelle C.J."/>
            <person name="Probst A.J."/>
            <person name="Thomas B.C."/>
            <person name="Singh A."/>
            <person name="Wilkins M.J."/>
            <person name="Karaoz U."/>
            <person name="Brodie E.L."/>
            <person name="Williams K.H."/>
            <person name="Hubbard S.S."/>
            <person name="Banfield J.F."/>
        </authorList>
    </citation>
    <scope>NUCLEOTIDE SEQUENCE [LARGE SCALE GENOMIC DNA]</scope>
</reference>
<dbReference type="Proteomes" id="UP000176498">
    <property type="component" value="Unassembled WGS sequence"/>
</dbReference>
<dbReference type="InterPro" id="IPR002831">
    <property type="entry name" value="Tscrpt_reg_TrmB_N"/>
</dbReference>
<evidence type="ECO:0000313" key="2">
    <source>
        <dbReference type="EMBL" id="OGY40911.1"/>
    </source>
</evidence>
<dbReference type="AlphaFoldDB" id="A0A1G1XLR2"/>
<dbReference type="InterPro" id="IPR011991">
    <property type="entry name" value="ArsR-like_HTH"/>
</dbReference>
<proteinExistence type="predicted"/>
<dbReference type="Gene3D" id="1.10.10.10">
    <property type="entry name" value="Winged helix-like DNA-binding domain superfamily/Winged helix DNA-binding domain"/>
    <property type="match status" value="1"/>
</dbReference>
<dbReference type="PANTHER" id="PTHR34293:SF1">
    <property type="entry name" value="HTH-TYPE TRANSCRIPTIONAL REGULATOR TRMBL2"/>
    <property type="match status" value="1"/>
</dbReference>
<dbReference type="EMBL" id="MHHZ01000023">
    <property type="protein sequence ID" value="OGY40911.1"/>
    <property type="molecule type" value="Genomic_DNA"/>
</dbReference>
<dbReference type="InterPro" id="IPR051797">
    <property type="entry name" value="TrmB-like"/>
</dbReference>
<dbReference type="InterPro" id="IPR036390">
    <property type="entry name" value="WH_DNA-bd_sf"/>
</dbReference>
<sequence>MEILDQLQNLDLKPSEAKTFLAILEIGPASISDIAKRAKIKRPTTYYLIEELIKRGLVLKVPAGKRVFYKTIAPKQILNLLEKKKHNFEKILPNLEALFLAKPSQPKVRFFEGKEGLKNIYEEMLNTTKKVYSIFSFDDFLTVFTEKENEQFFEIIKKAGGVIYDLIKPTPLAKKSVKEEIYRKGVTKIKFLPADFKVSIDQLVSGNKVAIISFKSLAGVIIEDQNIADSQKELIKYLWRSIK</sequence>
<accession>A0A1G1XLR2</accession>
<dbReference type="InterPro" id="IPR036388">
    <property type="entry name" value="WH-like_DNA-bd_sf"/>
</dbReference>
<evidence type="ECO:0000259" key="1">
    <source>
        <dbReference type="Pfam" id="PF01978"/>
    </source>
</evidence>
<name>A0A1G1XLR2_9BACT</name>
<evidence type="ECO:0000313" key="3">
    <source>
        <dbReference type="Proteomes" id="UP000176498"/>
    </source>
</evidence>
<comment type="caution">
    <text evidence="2">The sequence shown here is derived from an EMBL/GenBank/DDBJ whole genome shotgun (WGS) entry which is preliminary data.</text>
</comment>
<gene>
    <name evidence="2" type="ORF">A2Y82_03530</name>
</gene>
<dbReference type="Pfam" id="PF01978">
    <property type="entry name" value="TrmB"/>
    <property type="match status" value="1"/>
</dbReference>
<dbReference type="SUPFAM" id="SSF46785">
    <property type="entry name" value="Winged helix' DNA-binding domain"/>
    <property type="match status" value="1"/>
</dbReference>
<dbReference type="CDD" id="cd00090">
    <property type="entry name" value="HTH_ARSR"/>
    <property type="match status" value="1"/>
</dbReference>
<protein>
    <recommendedName>
        <fullName evidence="1">Transcription regulator TrmB N-terminal domain-containing protein</fullName>
    </recommendedName>
</protein>
<dbReference type="PANTHER" id="PTHR34293">
    <property type="entry name" value="HTH-TYPE TRANSCRIPTIONAL REGULATOR TRMBL2"/>
    <property type="match status" value="1"/>
</dbReference>
<feature type="domain" description="Transcription regulator TrmB N-terminal" evidence="1">
    <location>
        <begin position="7"/>
        <end position="74"/>
    </location>
</feature>
<organism evidence="2 3">
    <name type="scientific">Candidatus Buchananbacteria bacterium RBG_13_36_9</name>
    <dbReference type="NCBI Taxonomy" id="1797530"/>
    <lineage>
        <taxon>Bacteria</taxon>
        <taxon>Candidatus Buchananiibacteriota</taxon>
    </lineage>
</organism>